<dbReference type="OrthoDB" id="411251at2759"/>
<evidence type="ECO:0000259" key="2">
    <source>
        <dbReference type="Pfam" id="PF05050"/>
    </source>
</evidence>
<evidence type="ECO:0000256" key="1">
    <source>
        <dbReference type="SAM" id="Phobius"/>
    </source>
</evidence>
<feature type="domain" description="Methyltransferase FkbM" evidence="2">
    <location>
        <begin position="104"/>
        <end position="248"/>
    </location>
</feature>
<sequence>MGQVAMSIKYISRRSILLLTLTIGMIYAYYYITVDSTEILFTIYKTPDLSYKVINMNDRTPAYRLATLNGRRPYADGDRAQATIVNHLRLLERCQRDPSLVVVDVGAYLGDFGLYAAACGCQVYLFEVQPDMIDLIQTSINVNDFPSSRVQLVHKAVTDLPSNSNLTFSIAGGSTTAANGTLSVSTIRLDDIQWPLNSKIFLLKIDVEGFELHVLRSAQNLFRNQRIHHVIFEYTAFWPDRAAQKEVLPYVDKKLGAKNFYVLHRTGKDVYGPLDREKFDEFYEIHMKRCLQTDVYATFIDLPSNDMIKTKEKIFYRLFTFYACRCGIK</sequence>
<dbReference type="NCBIfam" id="TIGR01444">
    <property type="entry name" value="fkbM_fam"/>
    <property type="match status" value="1"/>
</dbReference>
<name>A0A813SJ13_ADIRI</name>
<keyword evidence="1" id="KW-1133">Transmembrane helix</keyword>
<dbReference type="Proteomes" id="UP000663852">
    <property type="component" value="Unassembled WGS sequence"/>
</dbReference>
<proteinExistence type="predicted"/>
<dbReference type="Pfam" id="PF05050">
    <property type="entry name" value="Methyltransf_21"/>
    <property type="match status" value="1"/>
</dbReference>
<organism evidence="3 4">
    <name type="scientific">Adineta ricciae</name>
    <name type="common">Rotifer</name>
    <dbReference type="NCBI Taxonomy" id="249248"/>
    <lineage>
        <taxon>Eukaryota</taxon>
        <taxon>Metazoa</taxon>
        <taxon>Spiralia</taxon>
        <taxon>Gnathifera</taxon>
        <taxon>Rotifera</taxon>
        <taxon>Eurotatoria</taxon>
        <taxon>Bdelloidea</taxon>
        <taxon>Adinetida</taxon>
        <taxon>Adinetidae</taxon>
        <taxon>Adineta</taxon>
    </lineage>
</organism>
<dbReference type="PANTHER" id="PTHR34203">
    <property type="entry name" value="METHYLTRANSFERASE, FKBM FAMILY PROTEIN"/>
    <property type="match status" value="1"/>
</dbReference>
<dbReference type="InterPro" id="IPR029063">
    <property type="entry name" value="SAM-dependent_MTases_sf"/>
</dbReference>
<dbReference type="PANTHER" id="PTHR34203:SF15">
    <property type="entry name" value="SLL1173 PROTEIN"/>
    <property type="match status" value="1"/>
</dbReference>
<dbReference type="SUPFAM" id="SSF53335">
    <property type="entry name" value="S-adenosyl-L-methionine-dependent methyltransferases"/>
    <property type="match status" value="1"/>
</dbReference>
<dbReference type="EMBL" id="CAJNOJ010000012">
    <property type="protein sequence ID" value="CAF0795809.1"/>
    <property type="molecule type" value="Genomic_DNA"/>
</dbReference>
<keyword evidence="1" id="KW-0812">Transmembrane</keyword>
<dbReference type="InterPro" id="IPR006342">
    <property type="entry name" value="FkbM_mtfrase"/>
</dbReference>
<protein>
    <recommendedName>
        <fullName evidence="2">Methyltransferase FkbM domain-containing protein</fullName>
    </recommendedName>
</protein>
<dbReference type="Gene3D" id="3.40.50.150">
    <property type="entry name" value="Vaccinia Virus protein VP39"/>
    <property type="match status" value="1"/>
</dbReference>
<comment type="caution">
    <text evidence="3">The sequence shown here is derived from an EMBL/GenBank/DDBJ whole genome shotgun (WGS) entry which is preliminary data.</text>
</comment>
<reference evidence="3" key="1">
    <citation type="submission" date="2021-02" db="EMBL/GenBank/DDBJ databases">
        <authorList>
            <person name="Nowell W R."/>
        </authorList>
    </citation>
    <scope>NUCLEOTIDE SEQUENCE</scope>
</reference>
<feature type="transmembrane region" description="Helical" evidence="1">
    <location>
        <begin position="16"/>
        <end position="32"/>
    </location>
</feature>
<gene>
    <name evidence="3" type="ORF">EDS130_LOCUS4586</name>
</gene>
<dbReference type="InterPro" id="IPR052514">
    <property type="entry name" value="SAM-dependent_MTase"/>
</dbReference>
<evidence type="ECO:0000313" key="3">
    <source>
        <dbReference type="EMBL" id="CAF0795809.1"/>
    </source>
</evidence>
<accession>A0A813SJ13</accession>
<evidence type="ECO:0000313" key="4">
    <source>
        <dbReference type="Proteomes" id="UP000663852"/>
    </source>
</evidence>
<dbReference type="AlphaFoldDB" id="A0A813SJ13"/>
<keyword evidence="1" id="KW-0472">Membrane</keyword>